<dbReference type="Proteomes" id="UP000683360">
    <property type="component" value="Unassembled WGS sequence"/>
</dbReference>
<evidence type="ECO:0000256" key="2">
    <source>
        <dbReference type="SAM" id="MobiDB-lite"/>
    </source>
</evidence>
<evidence type="ECO:0000256" key="1">
    <source>
        <dbReference type="SAM" id="Coils"/>
    </source>
</evidence>
<protein>
    <submittedName>
        <fullName evidence="3">Uncharacterized protein</fullName>
    </submittedName>
</protein>
<feature type="coiled-coil region" evidence="1">
    <location>
        <begin position="451"/>
        <end position="632"/>
    </location>
</feature>
<feature type="region of interest" description="Disordered" evidence="2">
    <location>
        <begin position="75"/>
        <end position="142"/>
    </location>
</feature>
<feature type="compositionally biased region" description="Polar residues" evidence="2">
    <location>
        <begin position="80"/>
        <end position="106"/>
    </location>
</feature>
<accession>A0A8S3QXR8</accession>
<feature type="compositionally biased region" description="Acidic residues" evidence="2">
    <location>
        <begin position="107"/>
        <end position="121"/>
    </location>
</feature>
<keyword evidence="4" id="KW-1185">Reference proteome</keyword>
<dbReference type="AlphaFoldDB" id="A0A8S3QXR8"/>
<comment type="caution">
    <text evidence="3">The sequence shown here is derived from an EMBL/GenBank/DDBJ whole genome shotgun (WGS) entry which is preliminary data.</text>
</comment>
<organism evidence="3 4">
    <name type="scientific">Mytilus edulis</name>
    <name type="common">Blue mussel</name>
    <dbReference type="NCBI Taxonomy" id="6550"/>
    <lineage>
        <taxon>Eukaryota</taxon>
        <taxon>Metazoa</taxon>
        <taxon>Spiralia</taxon>
        <taxon>Lophotrochozoa</taxon>
        <taxon>Mollusca</taxon>
        <taxon>Bivalvia</taxon>
        <taxon>Autobranchia</taxon>
        <taxon>Pteriomorphia</taxon>
        <taxon>Mytilida</taxon>
        <taxon>Mytiloidea</taxon>
        <taxon>Mytilidae</taxon>
        <taxon>Mytilinae</taxon>
        <taxon>Mytilus</taxon>
    </lineage>
</organism>
<keyword evidence="1" id="KW-0175">Coiled coil</keyword>
<dbReference type="OrthoDB" id="6091751at2759"/>
<sequence>MILIKVCLCSGQKFDLNLKDFSCSTEIPDICRSSRTEFLKWIKLEKVVPSNLCENAKQAKLDGILKDTQNKTTLERTIPDKQSNANSSNESLQLTTATETTNGVDSSSDDPEATVDLEETENASAVERQQSINREETLSCRTDEKTFRNHPISSDYNSIKQHLVGKNLLVHVSNLVEPAPERKVRDIDYDHLRRLEEEYMKSGNVFTVLVGFVNSLEYIEELQQPGKGPVEVLGGNHTRQALLNLEKNICVPMNIYFNISNVQALKLGWLHNEIHSSSKVTTFEEQVILFRNILEAVQRDNPNTIQRTINGEWRSKIAQILNKEKSELKKKYQTHLHCASLPHEMWVCLLDVFKAWRDRKIIKQPNTEMKQTHFTNLYKLDKEEEKMNCLRDLVSGNLSFPDFKEKCRKRQVFFLSKRTRSIKLKMTETAHHVQDEKTDEENGLLQRRDGHDEHDEETKLISNELERQKKENLELKAKLIELTKEIQQTQLTSIQCIEKKNKELEELELKLRDKEEKMQKKNKELEELELKLKDKEEKMQKKNKDNETLTQKIEKLLKEMEDKEINHQQSKEKLVVGQYSTVSVHEYERKLKRFQDMINDKDQEINCLKVQVNEAENATNRARSMLKDTNKKPRQAEVEVGDNSQDLEPVTVAVVEYNNLTVYLGTIKEKTMTFAEAKLGKLNHQLSKKKISDSSLQLDINDVLEIDENYLISKFEGHVKNGKILLSEEQKLSICNSITNYLDKKNIIEHSK</sequence>
<name>A0A8S3QXR8_MYTED</name>
<proteinExistence type="predicted"/>
<reference evidence="3" key="1">
    <citation type="submission" date="2021-03" db="EMBL/GenBank/DDBJ databases">
        <authorList>
            <person name="Bekaert M."/>
        </authorList>
    </citation>
    <scope>NUCLEOTIDE SEQUENCE</scope>
</reference>
<dbReference type="EMBL" id="CAJPWZ010000711">
    <property type="protein sequence ID" value="CAG2199096.1"/>
    <property type="molecule type" value="Genomic_DNA"/>
</dbReference>
<evidence type="ECO:0000313" key="3">
    <source>
        <dbReference type="EMBL" id="CAG2199096.1"/>
    </source>
</evidence>
<gene>
    <name evidence="3" type="ORF">MEDL_13823</name>
</gene>
<feature type="compositionally biased region" description="Basic and acidic residues" evidence="2">
    <location>
        <begin position="133"/>
        <end position="142"/>
    </location>
</feature>
<evidence type="ECO:0000313" key="4">
    <source>
        <dbReference type="Proteomes" id="UP000683360"/>
    </source>
</evidence>